<keyword evidence="16" id="KW-1185">Reference proteome</keyword>
<keyword evidence="4 10" id="KW-0812">Transmembrane</keyword>
<dbReference type="GO" id="GO:0015889">
    <property type="term" value="P:cobalamin transport"/>
    <property type="evidence" value="ECO:0007669"/>
    <property type="project" value="TreeGrafter"/>
</dbReference>
<reference evidence="15" key="2">
    <citation type="submission" date="2020-09" db="EMBL/GenBank/DDBJ databases">
        <authorList>
            <person name="Sun Q."/>
            <person name="Zhou Y."/>
        </authorList>
    </citation>
    <scope>NUCLEOTIDE SEQUENCE</scope>
    <source>
        <strain evidence="15">CGMCC 1.3617</strain>
    </source>
</reference>
<gene>
    <name evidence="15" type="ORF">GCM10011320_18640</name>
</gene>
<evidence type="ECO:0000256" key="11">
    <source>
        <dbReference type="RuleBase" id="RU003357"/>
    </source>
</evidence>
<dbReference type="RefSeq" id="WP_188966773.1">
    <property type="nucleotide sequence ID" value="NZ_BMKW01000004.1"/>
</dbReference>
<dbReference type="InterPro" id="IPR039426">
    <property type="entry name" value="TonB-dep_rcpt-like"/>
</dbReference>
<dbReference type="Pfam" id="PF00593">
    <property type="entry name" value="TonB_dep_Rec_b-barrel"/>
    <property type="match status" value="1"/>
</dbReference>
<dbReference type="PROSITE" id="PS52016">
    <property type="entry name" value="TONB_DEPENDENT_REC_3"/>
    <property type="match status" value="1"/>
</dbReference>
<evidence type="ECO:0000313" key="15">
    <source>
        <dbReference type="EMBL" id="GGJ11721.1"/>
    </source>
</evidence>
<dbReference type="AlphaFoldDB" id="A0A917NMC3"/>
<organism evidence="15 16">
    <name type="scientific">Neoroseomonas lacus</name>
    <dbReference type="NCBI Taxonomy" id="287609"/>
    <lineage>
        <taxon>Bacteria</taxon>
        <taxon>Pseudomonadati</taxon>
        <taxon>Pseudomonadota</taxon>
        <taxon>Alphaproteobacteria</taxon>
        <taxon>Acetobacterales</taxon>
        <taxon>Acetobacteraceae</taxon>
        <taxon>Neoroseomonas</taxon>
    </lineage>
</organism>
<feature type="domain" description="TonB-dependent receptor plug" evidence="14">
    <location>
        <begin position="45"/>
        <end position="152"/>
    </location>
</feature>
<comment type="caution">
    <text evidence="15">The sequence shown here is derived from an EMBL/GenBank/DDBJ whole genome shotgun (WGS) entry which is preliminary data.</text>
</comment>
<dbReference type="Gene3D" id="2.170.130.10">
    <property type="entry name" value="TonB-dependent receptor, plug domain"/>
    <property type="match status" value="1"/>
</dbReference>
<dbReference type="CDD" id="cd01347">
    <property type="entry name" value="ligand_gated_channel"/>
    <property type="match status" value="1"/>
</dbReference>
<evidence type="ECO:0000313" key="16">
    <source>
        <dbReference type="Proteomes" id="UP000661507"/>
    </source>
</evidence>
<dbReference type="Pfam" id="PF07715">
    <property type="entry name" value="Plug"/>
    <property type="match status" value="1"/>
</dbReference>
<dbReference type="InterPro" id="IPR000531">
    <property type="entry name" value="Beta-barrel_TonB"/>
</dbReference>
<evidence type="ECO:0000256" key="2">
    <source>
        <dbReference type="ARBA" id="ARBA00022448"/>
    </source>
</evidence>
<evidence type="ECO:0000256" key="8">
    <source>
        <dbReference type="ARBA" id="ARBA00023136"/>
    </source>
</evidence>
<keyword evidence="6" id="KW-0406">Ion transport</keyword>
<dbReference type="InterPro" id="IPR037066">
    <property type="entry name" value="Plug_dom_sf"/>
</dbReference>
<comment type="similarity">
    <text evidence="10 11">Belongs to the TonB-dependent receptor family.</text>
</comment>
<proteinExistence type="inferred from homology"/>
<evidence type="ECO:0000256" key="7">
    <source>
        <dbReference type="ARBA" id="ARBA00023077"/>
    </source>
</evidence>
<keyword evidence="3 10" id="KW-1134">Transmembrane beta strand</keyword>
<evidence type="ECO:0000256" key="6">
    <source>
        <dbReference type="ARBA" id="ARBA00023065"/>
    </source>
</evidence>
<sequence length="664" mass="71258">MKHRILALFALAPLAPAWAQDPATPAATAVPDMIVTATRIPTPRDRIPAPVTVIDRQTIEENGYVTLADALAAVPGFRLVQAGGIGQQASGFARGANSRQVLVLLNGVPVNDPSEPNGAFNFGNELLGDIERIEVVRGPVSSLYGSAAIGGVVNLITRSAPADRVAAPYFEAGAGSNSTVRGYAGMGGTIGQVDYQVTGQSLSTRGSNALASRFYQSLGEEDGFRSAIVTARLGLTLGETVPGEVFGRTRVEGLVRGRENTVGLDDVPLDDPNYTGQDRSWFGYGRSTTDLFGGVWTTGFTLSGSQNRRRYTNLPDPTNPATADDLYRASRQAISWDNTLRLPDAGVATDFTVIFGAQWEKETADSANGSEFFRTIVDASQRSGAGYASLQGRLFERLDVTAGIRYDGPEGYDGFTSWRLGAVLALPEVSSRLRVSGGTSFKAPSLFQRYGTITGYFQGNPNLRPEDGFAWEAGVETDIASWATVSALYFDSRIRNLINYDQTFSTLENVDRARIRGGEFALTLRPTDWFSMTGSWTVQEATDTTNDTPLARRPRNIAALTMRFAAPLPWDGPRNARIVVVPEILYTGPSPEGAFARYNDDGSSITTAGKNDGGTVFNLTATVPILEQLAGFVEFRNLGNTQYEPANGFVIPGRTAVAGVRGTF</sequence>
<dbReference type="EMBL" id="BMKW01000004">
    <property type="protein sequence ID" value="GGJ11721.1"/>
    <property type="molecule type" value="Genomic_DNA"/>
</dbReference>
<feature type="signal peptide" evidence="12">
    <location>
        <begin position="1"/>
        <end position="19"/>
    </location>
</feature>
<feature type="chain" id="PRO_5036742915" evidence="12">
    <location>
        <begin position="20"/>
        <end position="664"/>
    </location>
</feature>
<evidence type="ECO:0000259" key="14">
    <source>
        <dbReference type="Pfam" id="PF07715"/>
    </source>
</evidence>
<keyword evidence="2 10" id="KW-0813">Transport</keyword>
<name>A0A917NMC3_9PROT</name>
<comment type="subcellular location">
    <subcellularLocation>
        <location evidence="1 10">Cell outer membrane</location>
        <topology evidence="1 10">Multi-pass membrane protein</topology>
    </subcellularLocation>
</comment>
<evidence type="ECO:0000256" key="4">
    <source>
        <dbReference type="ARBA" id="ARBA00022692"/>
    </source>
</evidence>
<keyword evidence="5 12" id="KW-0732">Signal</keyword>
<reference evidence="15" key="1">
    <citation type="journal article" date="2014" name="Int. J. Syst. Evol. Microbiol.">
        <title>Complete genome sequence of Corynebacterium casei LMG S-19264T (=DSM 44701T), isolated from a smear-ripened cheese.</title>
        <authorList>
            <consortium name="US DOE Joint Genome Institute (JGI-PGF)"/>
            <person name="Walter F."/>
            <person name="Albersmeier A."/>
            <person name="Kalinowski J."/>
            <person name="Ruckert C."/>
        </authorList>
    </citation>
    <scope>NUCLEOTIDE SEQUENCE</scope>
    <source>
        <strain evidence="15">CGMCC 1.3617</strain>
    </source>
</reference>
<keyword evidence="15" id="KW-0675">Receptor</keyword>
<keyword evidence="9 10" id="KW-0998">Cell outer membrane</keyword>
<keyword evidence="7 11" id="KW-0798">TonB box</keyword>
<dbReference type="Proteomes" id="UP000661507">
    <property type="component" value="Unassembled WGS sequence"/>
</dbReference>
<dbReference type="PANTHER" id="PTHR30069:SF53">
    <property type="entry name" value="COLICIN I RECEPTOR-RELATED"/>
    <property type="match status" value="1"/>
</dbReference>
<keyword evidence="8 10" id="KW-0472">Membrane</keyword>
<protein>
    <submittedName>
        <fullName evidence="15">TonB-dependent receptor</fullName>
    </submittedName>
</protein>
<dbReference type="GO" id="GO:0009279">
    <property type="term" value="C:cell outer membrane"/>
    <property type="evidence" value="ECO:0007669"/>
    <property type="project" value="UniProtKB-SubCell"/>
</dbReference>
<dbReference type="GO" id="GO:0006811">
    <property type="term" value="P:monoatomic ion transport"/>
    <property type="evidence" value="ECO:0007669"/>
    <property type="project" value="UniProtKB-KW"/>
</dbReference>
<accession>A0A917NMC3</accession>
<evidence type="ECO:0000256" key="12">
    <source>
        <dbReference type="SAM" id="SignalP"/>
    </source>
</evidence>
<evidence type="ECO:0000256" key="3">
    <source>
        <dbReference type="ARBA" id="ARBA00022452"/>
    </source>
</evidence>
<dbReference type="InterPro" id="IPR036942">
    <property type="entry name" value="Beta-barrel_TonB_sf"/>
</dbReference>
<evidence type="ECO:0000256" key="9">
    <source>
        <dbReference type="ARBA" id="ARBA00023237"/>
    </source>
</evidence>
<evidence type="ECO:0000259" key="13">
    <source>
        <dbReference type="Pfam" id="PF00593"/>
    </source>
</evidence>
<dbReference type="Gene3D" id="2.40.170.20">
    <property type="entry name" value="TonB-dependent receptor, beta-barrel domain"/>
    <property type="match status" value="1"/>
</dbReference>
<evidence type="ECO:0000256" key="10">
    <source>
        <dbReference type="PROSITE-ProRule" id="PRU01360"/>
    </source>
</evidence>
<evidence type="ECO:0000256" key="5">
    <source>
        <dbReference type="ARBA" id="ARBA00022729"/>
    </source>
</evidence>
<evidence type="ECO:0000256" key="1">
    <source>
        <dbReference type="ARBA" id="ARBA00004571"/>
    </source>
</evidence>
<dbReference type="PANTHER" id="PTHR30069">
    <property type="entry name" value="TONB-DEPENDENT OUTER MEMBRANE RECEPTOR"/>
    <property type="match status" value="1"/>
</dbReference>
<feature type="domain" description="TonB-dependent receptor-like beta-barrel" evidence="13">
    <location>
        <begin position="259"/>
        <end position="625"/>
    </location>
</feature>
<dbReference type="InterPro" id="IPR012910">
    <property type="entry name" value="Plug_dom"/>
</dbReference>
<dbReference type="SUPFAM" id="SSF56935">
    <property type="entry name" value="Porins"/>
    <property type="match status" value="1"/>
</dbReference>